<proteinExistence type="predicted"/>
<protein>
    <submittedName>
        <fullName evidence="1">Uncharacterized protein</fullName>
    </submittedName>
</protein>
<reference evidence="2" key="1">
    <citation type="submission" date="2017-04" db="EMBL/GenBank/DDBJ databases">
        <authorList>
            <person name="Buttimer C.T.H."/>
            <person name="Lucid A."/>
            <person name="Coffey A."/>
        </authorList>
    </citation>
    <scope>NUCLEOTIDE SEQUENCE [LARGE SCALE GENOMIC DNA]</scope>
</reference>
<dbReference type="Proteomes" id="UP000246264">
    <property type="component" value="Segment"/>
</dbReference>
<keyword evidence="2" id="KW-1185">Reference proteome</keyword>
<evidence type="ECO:0000313" key="2">
    <source>
        <dbReference type="Proteomes" id="UP000246264"/>
    </source>
</evidence>
<name>A0A2U7MYX1_9CAUD</name>
<organism evidence="1 2">
    <name type="scientific">Pectobacterium phage vB_PatP_CB5</name>
    <dbReference type="NCBI Taxonomy" id="1983582"/>
    <lineage>
        <taxon>Viruses</taxon>
        <taxon>Duplodnaviria</taxon>
        <taxon>Heunggongvirae</taxon>
        <taxon>Uroviricota</taxon>
        <taxon>Caudoviricetes</taxon>
        <taxon>Autographivirales</taxon>
        <taxon>Autoscriptoviridae</taxon>
        <taxon>Corkvirinae</taxon>
        <taxon>Phimunavirus</taxon>
        <taxon>Phimunavirus CB5</taxon>
    </lineage>
</organism>
<dbReference type="EMBL" id="KY953156">
    <property type="protein sequence ID" value="ARW58976.1"/>
    <property type="molecule type" value="Genomic_DNA"/>
</dbReference>
<gene>
    <name evidence="1" type="ORF">CB5_03</name>
</gene>
<evidence type="ECO:0000313" key="1">
    <source>
        <dbReference type="EMBL" id="ARW58976.1"/>
    </source>
</evidence>
<accession>A0A2U7MYX1</accession>
<sequence>MLRDCALKEESRAVNHIVHGRAVGNKVKSKQLTTGCLPLILGVKMNSHVYTEYAFYLGTLSYDELWDEMDAHGLISVVAEVSSEDLRAILLDNRVSNGIR</sequence>